<dbReference type="GO" id="GO:0050660">
    <property type="term" value="F:flavin adenine dinucleotide binding"/>
    <property type="evidence" value="ECO:0007669"/>
    <property type="project" value="TreeGrafter"/>
</dbReference>
<keyword evidence="5" id="KW-1015">Disulfide bond</keyword>
<dbReference type="RefSeq" id="XP_004220539.1">
    <property type="nucleotide sequence ID" value="XM_004220491.1"/>
</dbReference>
<dbReference type="VEuPathDB" id="PlasmoDB:PCYB_021410"/>
<dbReference type="KEGG" id="pcy:PCYB_021410"/>
<evidence type="ECO:0000256" key="7">
    <source>
        <dbReference type="SAM" id="MobiDB-lite"/>
    </source>
</evidence>
<evidence type="ECO:0000256" key="4">
    <source>
        <dbReference type="ARBA" id="ARBA00023002"/>
    </source>
</evidence>
<evidence type="ECO:0000256" key="5">
    <source>
        <dbReference type="ARBA" id="ARBA00023157"/>
    </source>
</evidence>
<dbReference type="InterPro" id="IPR039799">
    <property type="entry name" value="ALR/ERV"/>
</dbReference>
<dbReference type="AlphaFoldDB" id="K6V659"/>
<dbReference type="PANTHER" id="PTHR12645">
    <property type="entry name" value="ALR/ERV"/>
    <property type="match status" value="1"/>
</dbReference>
<feature type="region of interest" description="Disordered" evidence="7">
    <location>
        <begin position="1"/>
        <end position="32"/>
    </location>
</feature>
<keyword evidence="4 6" id="KW-0560">Oxidoreductase</keyword>
<comment type="catalytic activity">
    <reaction evidence="6">
        <text>2 R'C(R)SH + O2 = R'C(R)S-S(R)CR' + H2O2</text>
        <dbReference type="Rhea" id="RHEA:17357"/>
        <dbReference type="ChEBI" id="CHEBI:15379"/>
        <dbReference type="ChEBI" id="CHEBI:16240"/>
        <dbReference type="ChEBI" id="CHEBI:16520"/>
        <dbReference type="ChEBI" id="CHEBI:17412"/>
        <dbReference type="EC" id="1.8.3.2"/>
    </reaction>
</comment>
<evidence type="ECO:0000256" key="1">
    <source>
        <dbReference type="ARBA" id="ARBA00001974"/>
    </source>
</evidence>
<dbReference type="GO" id="GO:0016971">
    <property type="term" value="F:flavin-dependent sulfhydryl oxidase activity"/>
    <property type="evidence" value="ECO:0007669"/>
    <property type="project" value="InterPro"/>
</dbReference>
<dbReference type="SUPFAM" id="SSF69000">
    <property type="entry name" value="FAD-dependent thiol oxidase"/>
    <property type="match status" value="1"/>
</dbReference>
<evidence type="ECO:0000256" key="6">
    <source>
        <dbReference type="RuleBase" id="RU371123"/>
    </source>
</evidence>
<keyword evidence="10" id="KW-1185">Reference proteome</keyword>
<keyword evidence="2 6" id="KW-0285">Flavoprotein</keyword>
<proteinExistence type="predicted"/>
<dbReference type="PANTHER" id="PTHR12645:SF0">
    <property type="entry name" value="FAD-LINKED SULFHYDRYL OXIDASE ALR"/>
    <property type="match status" value="1"/>
</dbReference>
<evidence type="ECO:0000256" key="2">
    <source>
        <dbReference type="ARBA" id="ARBA00022630"/>
    </source>
</evidence>
<evidence type="ECO:0000256" key="3">
    <source>
        <dbReference type="ARBA" id="ARBA00022827"/>
    </source>
</evidence>
<feature type="non-terminal residue" evidence="9">
    <location>
        <position position="1"/>
    </location>
</feature>
<dbReference type="EMBL" id="DF157094">
    <property type="protein sequence ID" value="GAB64572.1"/>
    <property type="molecule type" value="Genomic_DNA"/>
</dbReference>
<comment type="cofactor">
    <cofactor evidence="1 6">
        <name>FAD</name>
        <dbReference type="ChEBI" id="CHEBI:57692"/>
    </cofactor>
</comment>
<organism evidence="9 10">
    <name type="scientific">Plasmodium cynomolgi (strain B)</name>
    <dbReference type="NCBI Taxonomy" id="1120755"/>
    <lineage>
        <taxon>Eukaryota</taxon>
        <taxon>Sar</taxon>
        <taxon>Alveolata</taxon>
        <taxon>Apicomplexa</taxon>
        <taxon>Aconoidasida</taxon>
        <taxon>Haemosporida</taxon>
        <taxon>Plasmodiidae</taxon>
        <taxon>Plasmodium</taxon>
        <taxon>Plasmodium (Plasmodium)</taxon>
    </lineage>
</organism>
<dbReference type="PROSITE" id="PS51324">
    <property type="entry name" value="ERV_ALR"/>
    <property type="match status" value="1"/>
</dbReference>
<accession>K6V659</accession>
<feature type="domain" description="ERV/ALR sulfhydryl oxidase" evidence="8">
    <location>
        <begin position="29"/>
        <end position="72"/>
    </location>
</feature>
<keyword evidence="3 6" id="KW-0274">FAD</keyword>
<protein>
    <recommendedName>
        <fullName evidence="6">Sulfhydryl oxidase</fullName>
        <ecNumber evidence="6">1.8.3.2</ecNumber>
    </recommendedName>
</protein>
<feature type="non-terminal residue" evidence="9">
    <location>
        <position position="72"/>
    </location>
</feature>
<reference evidence="9 10" key="1">
    <citation type="journal article" date="2012" name="Nat. Genet.">
        <title>Plasmodium cynomolgi genome sequences provide insight into Plasmodium vivax and the monkey malaria clade.</title>
        <authorList>
            <person name="Tachibana S."/>
            <person name="Sullivan S.A."/>
            <person name="Kawai S."/>
            <person name="Nakamura S."/>
            <person name="Kim H.R."/>
            <person name="Goto N."/>
            <person name="Arisue N."/>
            <person name="Palacpac N.M.Q."/>
            <person name="Honma H."/>
            <person name="Yagi M."/>
            <person name="Tougan T."/>
            <person name="Katakai Y."/>
            <person name="Kaneko O."/>
            <person name="Mita T."/>
            <person name="Kita K."/>
            <person name="Yasutomi Y."/>
            <person name="Sutton P.L."/>
            <person name="Shakhbatyan R."/>
            <person name="Horii T."/>
            <person name="Yasunaga T."/>
            <person name="Barnwell J.W."/>
            <person name="Escalante A.A."/>
            <person name="Carlton J.M."/>
            <person name="Tanabe K."/>
        </authorList>
    </citation>
    <scope>NUCLEOTIDE SEQUENCE [LARGE SCALE GENOMIC DNA]</scope>
    <source>
        <strain evidence="9 10">B</strain>
    </source>
</reference>
<evidence type="ECO:0000313" key="10">
    <source>
        <dbReference type="Proteomes" id="UP000006319"/>
    </source>
</evidence>
<dbReference type="InterPro" id="IPR017905">
    <property type="entry name" value="ERV/ALR_sulphydryl_oxidase"/>
</dbReference>
<dbReference type="Gene3D" id="1.20.120.310">
    <property type="entry name" value="ERV/ALR sulfhydryl oxidase domain"/>
    <property type="match status" value="1"/>
</dbReference>
<feature type="compositionally biased region" description="Basic and acidic residues" evidence="7">
    <location>
        <begin position="1"/>
        <end position="14"/>
    </location>
</feature>
<sequence length="72" mass="8304">IEKCYEHSCGERGKSKNHGSNSGKNKKIYPPDREEIGRASWLVLHTMAANYPSEPTEQDKKKHFDFFDSFSN</sequence>
<dbReference type="InterPro" id="IPR036774">
    <property type="entry name" value="ERV/ALR_sulphydryl_oxid_sf"/>
</dbReference>
<dbReference type="Pfam" id="PF04777">
    <property type="entry name" value="Evr1_Alr"/>
    <property type="match status" value="1"/>
</dbReference>
<dbReference type="GeneID" id="14690881"/>
<evidence type="ECO:0000259" key="8">
    <source>
        <dbReference type="PROSITE" id="PS51324"/>
    </source>
</evidence>
<name>K6V659_PLACD</name>
<dbReference type="GO" id="GO:0005739">
    <property type="term" value="C:mitochondrion"/>
    <property type="evidence" value="ECO:0007669"/>
    <property type="project" value="TreeGrafter"/>
</dbReference>
<evidence type="ECO:0000313" key="9">
    <source>
        <dbReference type="EMBL" id="GAB64572.1"/>
    </source>
</evidence>
<gene>
    <name evidence="9" type="ORF">PCYB_021410</name>
</gene>
<dbReference type="OrthoDB" id="17199at2759"/>
<dbReference type="EC" id="1.8.3.2" evidence="6"/>
<dbReference type="Proteomes" id="UP000006319">
    <property type="component" value="Chromosome 2"/>
</dbReference>